<dbReference type="SUPFAM" id="SSF90112">
    <property type="entry name" value="Neurotransmitter-gated ion-channel transmembrane pore"/>
    <property type="match status" value="1"/>
</dbReference>
<evidence type="ECO:0000313" key="4">
    <source>
        <dbReference type="WBParaSite" id="TCNE_0001558001-mRNA-1"/>
    </source>
</evidence>
<organism evidence="3 4">
    <name type="scientific">Toxocara canis</name>
    <name type="common">Canine roundworm</name>
    <dbReference type="NCBI Taxonomy" id="6265"/>
    <lineage>
        <taxon>Eukaryota</taxon>
        <taxon>Metazoa</taxon>
        <taxon>Ecdysozoa</taxon>
        <taxon>Nematoda</taxon>
        <taxon>Chromadorea</taxon>
        <taxon>Rhabditida</taxon>
        <taxon>Spirurina</taxon>
        <taxon>Ascaridomorpha</taxon>
        <taxon>Ascaridoidea</taxon>
        <taxon>Toxocaridae</taxon>
        <taxon>Toxocara</taxon>
    </lineage>
</organism>
<sequence>MKHFFFFPFTTNVNSGKGIEVEVLLGGENATRDNLEFTLQTGIIDGPNEAEISLLSDPEYIRREQRKYKDSGLDSAFLGRIVKEQILDERKRIMWQWQQLATVVDRFLLVLFFLATVSTVAFFLVLPVTFRSADGQPLFL</sequence>
<keyword evidence="1" id="KW-0812">Transmembrane</keyword>
<evidence type="ECO:0000256" key="1">
    <source>
        <dbReference type="SAM" id="Phobius"/>
    </source>
</evidence>
<dbReference type="InterPro" id="IPR036719">
    <property type="entry name" value="Neuro-gated_channel_TM_sf"/>
</dbReference>
<gene>
    <name evidence="2" type="ORF">TCNE_LOCUS15579</name>
</gene>
<dbReference type="EMBL" id="UYWY01022962">
    <property type="protein sequence ID" value="VDM46900.1"/>
    <property type="molecule type" value="Genomic_DNA"/>
</dbReference>
<dbReference type="Proteomes" id="UP000050794">
    <property type="component" value="Unassembled WGS sequence"/>
</dbReference>
<reference evidence="2 3" key="2">
    <citation type="submission" date="2018-11" db="EMBL/GenBank/DDBJ databases">
        <authorList>
            <consortium name="Pathogen Informatics"/>
        </authorList>
    </citation>
    <scope>NUCLEOTIDE SEQUENCE [LARGE SCALE GENOMIC DNA]</scope>
</reference>
<keyword evidence="3" id="KW-1185">Reference proteome</keyword>
<evidence type="ECO:0000313" key="3">
    <source>
        <dbReference type="Proteomes" id="UP000050794"/>
    </source>
</evidence>
<reference evidence="4" key="1">
    <citation type="submission" date="2016-06" db="UniProtKB">
        <authorList>
            <consortium name="WormBaseParasite"/>
        </authorList>
    </citation>
    <scope>IDENTIFICATION</scope>
</reference>
<accession>A0A183V4A9</accession>
<dbReference type="GO" id="GO:0016020">
    <property type="term" value="C:membrane"/>
    <property type="evidence" value="ECO:0007669"/>
    <property type="project" value="InterPro"/>
</dbReference>
<keyword evidence="1" id="KW-0472">Membrane</keyword>
<dbReference type="GO" id="GO:0006811">
    <property type="term" value="P:monoatomic ion transport"/>
    <property type="evidence" value="ECO:0007669"/>
    <property type="project" value="InterPro"/>
</dbReference>
<feature type="transmembrane region" description="Helical" evidence="1">
    <location>
        <begin position="107"/>
        <end position="130"/>
    </location>
</feature>
<dbReference type="WBParaSite" id="TCNE_0001558001-mRNA-1">
    <property type="protein sequence ID" value="TCNE_0001558001-mRNA-1"/>
    <property type="gene ID" value="TCNE_0001558001"/>
</dbReference>
<evidence type="ECO:0000313" key="2">
    <source>
        <dbReference type="EMBL" id="VDM46900.1"/>
    </source>
</evidence>
<proteinExistence type="predicted"/>
<protein>
    <submittedName>
        <fullName evidence="4">Neur_chan_memb domain-containing protein</fullName>
    </submittedName>
</protein>
<keyword evidence="1" id="KW-1133">Transmembrane helix</keyword>
<name>A0A183V4A9_TOXCA</name>
<dbReference type="AlphaFoldDB" id="A0A183V4A9"/>